<dbReference type="RefSeq" id="WP_210510753.1">
    <property type="nucleotide sequence ID" value="NZ_JAFIDN010000002.1"/>
</dbReference>
<keyword evidence="5" id="KW-1185">Reference proteome</keyword>
<keyword evidence="1" id="KW-0233">DNA recombination</keyword>
<name>A0A8J7RJF6_9BACT</name>
<dbReference type="InterPro" id="IPR051917">
    <property type="entry name" value="Transposase-Integrase"/>
</dbReference>
<dbReference type="NCBIfam" id="NF033563">
    <property type="entry name" value="transpos_IS30"/>
    <property type="match status" value="1"/>
</dbReference>
<reference evidence="4" key="1">
    <citation type="submission" date="2021-02" db="EMBL/GenBank/DDBJ databases">
        <title>Natronogracilivirga saccharolytica gen. nov. sp. nov. a new anaerobic, haloalkiliphilic carbohydrate-fermenting bacterium from soda lake and proposing of Cyclonatronumiaceae fam. nov. in the phylum Balneolaeota.</title>
        <authorList>
            <person name="Zhilina T.N."/>
            <person name="Sorokin D.Y."/>
            <person name="Zavarzina D.G."/>
            <person name="Toshchakov S.V."/>
            <person name="Kublanov I.V."/>
        </authorList>
    </citation>
    <scope>NUCLEOTIDE SEQUENCE</scope>
    <source>
        <strain evidence="4">Z-1702</strain>
    </source>
</reference>
<organism evidence="4 5">
    <name type="scientific">Natronogracilivirga saccharolytica</name>
    <dbReference type="NCBI Taxonomy" id="2812953"/>
    <lineage>
        <taxon>Bacteria</taxon>
        <taxon>Pseudomonadati</taxon>
        <taxon>Balneolota</taxon>
        <taxon>Balneolia</taxon>
        <taxon>Balneolales</taxon>
        <taxon>Cyclonatronaceae</taxon>
        <taxon>Natronogracilivirga</taxon>
    </lineage>
</organism>
<evidence type="ECO:0000313" key="4">
    <source>
        <dbReference type="EMBL" id="MBP3191895.1"/>
    </source>
</evidence>
<dbReference type="InterPro" id="IPR053392">
    <property type="entry name" value="Transposase_IS30-like"/>
</dbReference>
<dbReference type="InterPro" id="IPR012337">
    <property type="entry name" value="RNaseH-like_sf"/>
</dbReference>
<feature type="domain" description="Integrase catalytic" evidence="3">
    <location>
        <begin position="159"/>
        <end position="320"/>
    </location>
</feature>
<feature type="region of interest" description="Disordered" evidence="2">
    <location>
        <begin position="45"/>
        <end position="68"/>
    </location>
</feature>
<accession>A0A8J7RJF6</accession>
<evidence type="ECO:0000259" key="3">
    <source>
        <dbReference type="PROSITE" id="PS50994"/>
    </source>
</evidence>
<dbReference type="InterPro" id="IPR036397">
    <property type="entry name" value="RNaseH_sf"/>
</dbReference>
<protein>
    <submittedName>
        <fullName evidence="4">IS30 family transposase</fullName>
    </submittedName>
</protein>
<dbReference type="GO" id="GO:0005829">
    <property type="term" value="C:cytosol"/>
    <property type="evidence" value="ECO:0007669"/>
    <property type="project" value="TreeGrafter"/>
</dbReference>
<dbReference type="GO" id="GO:0004803">
    <property type="term" value="F:transposase activity"/>
    <property type="evidence" value="ECO:0007669"/>
    <property type="project" value="TreeGrafter"/>
</dbReference>
<sequence length="329" mass="39202">MKPYKHLALWERYHIRSAIQFDYRPANIARTLKRDPQTIRREIARGGGYSNYDPDHAHKRYKKKRTQKRHPYRFKGILKQKALQLLTATGLEPAGIGPRLTMEHGEHMNISHMTIYRHIYCDAKHGGDLYKHLRTARKKPKRRRKHKTIREFIKNRRFIDQRPDVVDRVERIGDLERDTIVGPANKGAILSIVDRKSSYCWLDQIHRKASYDTHIGTRRQLKDVRYHIKSVTNDNGIEFADHRLTARYLKTDVWFCHPYQTNQSARIEQLNKLVRQYLPKKMDLRFVQPKQLRAITEKLNNRPRKKLGYKTPFEVFFNTFKPLTIPDTS</sequence>
<comment type="caution">
    <text evidence="4">The sequence shown here is derived from an EMBL/GenBank/DDBJ whole genome shotgun (WGS) entry which is preliminary data.</text>
</comment>
<feature type="compositionally biased region" description="Basic residues" evidence="2">
    <location>
        <begin position="57"/>
        <end position="68"/>
    </location>
</feature>
<dbReference type="GO" id="GO:0003676">
    <property type="term" value="F:nucleic acid binding"/>
    <property type="evidence" value="ECO:0007669"/>
    <property type="project" value="InterPro"/>
</dbReference>
<dbReference type="EMBL" id="JAFIDN010000002">
    <property type="protein sequence ID" value="MBP3191895.1"/>
    <property type="molecule type" value="Genomic_DNA"/>
</dbReference>
<dbReference type="AlphaFoldDB" id="A0A8J7RJF6"/>
<dbReference type="GO" id="GO:0032196">
    <property type="term" value="P:transposition"/>
    <property type="evidence" value="ECO:0007669"/>
    <property type="project" value="TreeGrafter"/>
</dbReference>
<dbReference type="InterPro" id="IPR025246">
    <property type="entry name" value="IS30-like_HTH"/>
</dbReference>
<evidence type="ECO:0000256" key="1">
    <source>
        <dbReference type="ARBA" id="ARBA00023172"/>
    </source>
</evidence>
<dbReference type="PANTHER" id="PTHR10948:SF23">
    <property type="entry name" value="TRANSPOSASE INSI FOR INSERTION SEQUENCE ELEMENT IS30A-RELATED"/>
    <property type="match status" value="1"/>
</dbReference>
<dbReference type="Pfam" id="PF13936">
    <property type="entry name" value="HTH_38"/>
    <property type="match status" value="1"/>
</dbReference>
<dbReference type="Gene3D" id="3.30.420.10">
    <property type="entry name" value="Ribonuclease H-like superfamily/Ribonuclease H"/>
    <property type="match status" value="1"/>
</dbReference>
<evidence type="ECO:0000313" key="5">
    <source>
        <dbReference type="Proteomes" id="UP000673975"/>
    </source>
</evidence>
<gene>
    <name evidence="4" type="ORF">NATSA_04370</name>
</gene>
<proteinExistence type="predicted"/>
<dbReference type="GO" id="GO:0015074">
    <property type="term" value="P:DNA integration"/>
    <property type="evidence" value="ECO:0007669"/>
    <property type="project" value="InterPro"/>
</dbReference>
<dbReference type="Proteomes" id="UP000673975">
    <property type="component" value="Unassembled WGS sequence"/>
</dbReference>
<dbReference type="PANTHER" id="PTHR10948">
    <property type="entry name" value="TRANSPOSASE"/>
    <property type="match status" value="1"/>
</dbReference>
<dbReference type="SUPFAM" id="SSF53098">
    <property type="entry name" value="Ribonuclease H-like"/>
    <property type="match status" value="1"/>
</dbReference>
<dbReference type="GO" id="GO:0006310">
    <property type="term" value="P:DNA recombination"/>
    <property type="evidence" value="ECO:0007669"/>
    <property type="project" value="UniProtKB-KW"/>
</dbReference>
<dbReference type="PROSITE" id="PS50994">
    <property type="entry name" value="INTEGRASE"/>
    <property type="match status" value="1"/>
</dbReference>
<dbReference type="InterPro" id="IPR001584">
    <property type="entry name" value="Integrase_cat-core"/>
</dbReference>
<evidence type="ECO:0000256" key="2">
    <source>
        <dbReference type="SAM" id="MobiDB-lite"/>
    </source>
</evidence>